<protein>
    <submittedName>
        <fullName evidence="2">Hypothetical_protein</fullName>
    </submittedName>
</protein>
<reference evidence="2 3" key="2">
    <citation type="submission" date="2024-07" db="EMBL/GenBank/DDBJ databases">
        <authorList>
            <person name="Akdeniz Z."/>
        </authorList>
    </citation>
    <scope>NUCLEOTIDE SEQUENCE [LARGE SCALE GENOMIC DNA]</scope>
</reference>
<reference evidence="1" key="1">
    <citation type="submission" date="2023-06" db="EMBL/GenBank/DDBJ databases">
        <authorList>
            <person name="Kurt Z."/>
        </authorList>
    </citation>
    <scope>NUCLEOTIDE SEQUENCE</scope>
</reference>
<comment type="caution">
    <text evidence="1">The sequence shown here is derived from an EMBL/GenBank/DDBJ whole genome shotgun (WGS) entry which is preliminary data.</text>
</comment>
<dbReference type="Proteomes" id="UP001642409">
    <property type="component" value="Unassembled WGS sequence"/>
</dbReference>
<organism evidence="1">
    <name type="scientific">Hexamita inflata</name>
    <dbReference type="NCBI Taxonomy" id="28002"/>
    <lineage>
        <taxon>Eukaryota</taxon>
        <taxon>Metamonada</taxon>
        <taxon>Diplomonadida</taxon>
        <taxon>Hexamitidae</taxon>
        <taxon>Hexamitinae</taxon>
        <taxon>Hexamita</taxon>
    </lineage>
</organism>
<sequence>MKTAIINVNDSLNNFKASQSILNNQFSQLLVGLRVDLASNVSQITNRLNSLEQNLGLKANSSYVQSQLNAINTRISSFQASTVNSIASSCGTDCGGCPGGNKSNCNSADCYYNCCKTRCGLYVCQNGGCGIINVG</sequence>
<name>A0AA86TX95_9EUKA</name>
<gene>
    <name evidence="1" type="ORF">HINF_LOCUS18107</name>
    <name evidence="2" type="ORF">HINF_LOCUS2737</name>
</gene>
<evidence type="ECO:0000313" key="2">
    <source>
        <dbReference type="EMBL" id="CAL5974206.1"/>
    </source>
</evidence>
<evidence type="ECO:0000313" key="3">
    <source>
        <dbReference type="Proteomes" id="UP001642409"/>
    </source>
</evidence>
<dbReference type="AlphaFoldDB" id="A0AA86TX95"/>
<keyword evidence="3" id="KW-1185">Reference proteome</keyword>
<dbReference type="EMBL" id="CATOUU010000464">
    <property type="protein sequence ID" value="CAI9930462.1"/>
    <property type="molecule type" value="Genomic_DNA"/>
</dbReference>
<proteinExistence type="predicted"/>
<evidence type="ECO:0000313" key="1">
    <source>
        <dbReference type="EMBL" id="CAI9930462.1"/>
    </source>
</evidence>
<accession>A0AA86TX95</accession>
<dbReference type="EMBL" id="CAXDID020000005">
    <property type="protein sequence ID" value="CAL5974206.1"/>
    <property type="molecule type" value="Genomic_DNA"/>
</dbReference>